<dbReference type="AlphaFoldDB" id="A0A346XRI3"/>
<name>A0A346XRI3_9ACTN</name>
<dbReference type="EMBL" id="CP031165">
    <property type="protein sequence ID" value="AXV04830.1"/>
    <property type="molecule type" value="Genomic_DNA"/>
</dbReference>
<evidence type="ECO:0000313" key="1">
    <source>
        <dbReference type="EMBL" id="AXV04830.1"/>
    </source>
</evidence>
<dbReference type="RefSeq" id="WP_114589722.1">
    <property type="nucleotide sequence ID" value="NZ_CP031165.1"/>
</dbReference>
<proteinExistence type="predicted"/>
<accession>A0A346XRI3</accession>
<evidence type="ECO:0008006" key="3">
    <source>
        <dbReference type="Google" id="ProtNLM"/>
    </source>
</evidence>
<dbReference type="PANTHER" id="PTHR34129">
    <property type="entry name" value="BLR1139 PROTEIN"/>
    <property type="match status" value="1"/>
</dbReference>
<reference evidence="1 2" key="1">
    <citation type="submission" date="2018-09" db="EMBL/GenBank/DDBJ databases">
        <title>Complete genome sequence of Euzebya sp. DY32-46 isolated from seawater of Pacific Ocean.</title>
        <authorList>
            <person name="Xu L."/>
            <person name="Wu Y.-H."/>
            <person name="Xu X.-W."/>
        </authorList>
    </citation>
    <scope>NUCLEOTIDE SEQUENCE [LARGE SCALE GENOMIC DNA]</scope>
    <source>
        <strain evidence="1 2">DY32-46</strain>
    </source>
</reference>
<dbReference type="Gene3D" id="3.20.170.20">
    <property type="entry name" value="Protein of unknown function DUF952"/>
    <property type="match status" value="1"/>
</dbReference>
<organism evidence="1 2">
    <name type="scientific">Euzebya pacifica</name>
    <dbReference type="NCBI Taxonomy" id="1608957"/>
    <lineage>
        <taxon>Bacteria</taxon>
        <taxon>Bacillati</taxon>
        <taxon>Actinomycetota</taxon>
        <taxon>Nitriliruptoria</taxon>
        <taxon>Euzebyales</taxon>
    </lineage>
</organism>
<dbReference type="Proteomes" id="UP000264006">
    <property type="component" value="Chromosome"/>
</dbReference>
<protein>
    <recommendedName>
        <fullName evidence="3">DUF952 domain-containing protein</fullName>
    </recommendedName>
</protein>
<sequence>MTAGPVIVHVIGRDEWAAVADVLAPASLEVEGFVHCADPDQVAGVIERYYADRDDLLLLQIDVGRVEAPIVREDTTGRGEAFPHVYGPIPRAAVVDVTPA</sequence>
<dbReference type="SUPFAM" id="SSF56399">
    <property type="entry name" value="ADP-ribosylation"/>
    <property type="match status" value="1"/>
</dbReference>
<dbReference type="KEGG" id="euz:DVS28_a0122"/>
<gene>
    <name evidence="1" type="ORF">DVS28_a0122</name>
</gene>
<dbReference type="InterPro" id="IPR009297">
    <property type="entry name" value="DUF952"/>
</dbReference>
<evidence type="ECO:0000313" key="2">
    <source>
        <dbReference type="Proteomes" id="UP000264006"/>
    </source>
</evidence>
<dbReference type="OrthoDB" id="5638018at2"/>
<keyword evidence="2" id="KW-1185">Reference proteome</keyword>
<dbReference type="Pfam" id="PF06108">
    <property type="entry name" value="DUF952"/>
    <property type="match status" value="1"/>
</dbReference>
<dbReference type="PANTHER" id="PTHR34129:SF1">
    <property type="entry name" value="DUF952 DOMAIN-CONTAINING PROTEIN"/>
    <property type="match status" value="1"/>
</dbReference>